<protein>
    <submittedName>
        <fullName evidence="1">Uncharacterized protein</fullName>
    </submittedName>
</protein>
<name>A0A0V1N6L0_9BILA</name>
<reference evidence="1 2" key="1">
    <citation type="submission" date="2015-01" db="EMBL/GenBank/DDBJ databases">
        <title>Evolution of Trichinella species and genotypes.</title>
        <authorList>
            <person name="Korhonen P.K."/>
            <person name="Edoardo P."/>
            <person name="Giuseppe L.R."/>
            <person name="Gasser R.B."/>
        </authorList>
    </citation>
    <scope>NUCLEOTIDE SEQUENCE [LARGE SCALE GENOMIC DNA]</scope>
    <source>
        <strain evidence="1">ISS1980</strain>
    </source>
</reference>
<accession>A0A0V1N6L0</accession>
<evidence type="ECO:0000313" key="1">
    <source>
        <dbReference type="EMBL" id="KRZ79649.1"/>
    </source>
</evidence>
<evidence type="ECO:0000313" key="2">
    <source>
        <dbReference type="Proteomes" id="UP000054843"/>
    </source>
</evidence>
<dbReference type="EMBL" id="JYDO01000005">
    <property type="protein sequence ID" value="KRZ79649.1"/>
    <property type="molecule type" value="Genomic_DNA"/>
</dbReference>
<sequence length="73" mass="8288">MFIIEAIFKILFMEHSLIDSLHAISICSRNVDVEVDDNNFGGKGCRFLKCWNLISCARSQNALSEVINPSHQF</sequence>
<organism evidence="1 2">
    <name type="scientific">Trichinella papuae</name>
    <dbReference type="NCBI Taxonomy" id="268474"/>
    <lineage>
        <taxon>Eukaryota</taxon>
        <taxon>Metazoa</taxon>
        <taxon>Ecdysozoa</taxon>
        <taxon>Nematoda</taxon>
        <taxon>Enoplea</taxon>
        <taxon>Dorylaimia</taxon>
        <taxon>Trichinellida</taxon>
        <taxon>Trichinellidae</taxon>
        <taxon>Trichinella</taxon>
    </lineage>
</organism>
<dbReference type="Proteomes" id="UP000054843">
    <property type="component" value="Unassembled WGS sequence"/>
</dbReference>
<dbReference type="AlphaFoldDB" id="A0A0V1N6L0"/>
<comment type="caution">
    <text evidence="1">The sequence shown here is derived from an EMBL/GenBank/DDBJ whole genome shotgun (WGS) entry which is preliminary data.</text>
</comment>
<proteinExistence type="predicted"/>
<gene>
    <name evidence="1" type="ORF">T10_10725</name>
</gene>
<keyword evidence="2" id="KW-1185">Reference proteome</keyword>